<keyword evidence="3" id="KW-1185">Reference proteome</keyword>
<dbReference type="Ensembl" id="ENSFALT00000040258.1">
    <property type="protein sequence ID" value="ENSFALP00000022250.1"/>
    <property type="gene ID" value="ENSFALG00000026155.1"/>
</dbReference>
<dbReference type="AlphaFoldDB" id="A0A803VHP4"/>
<evidence type="ECO:0000313" key="3">
    <source>
        <dbReference type="Proteomes" id="UP000016665"/>
    </source>
</evidence>
<protein>
    <submittedName>
        <fullName evidence="2">Uncharacterized protein</fullName>
    </submittedName>
</protein>
<evidence type="ECO:0000313" key="2">
    <source>
        <dbReference type="Ensembl" id="ENSFALP00000022250.1"/>
    </source>
</evidence>
<evidence type="ECO:0000256" key="1">
    <source>
        <dbReference type="SAM" id="MobiDB-lite"/>
    </source>
</evidence>
<accession>A0A803VHP4</accession>
<sequence>RGMCACSPGRESRGGTVGAAVGGGHRARGQCQLLAPPAPTEEPGTSAPVPAQAAHRPHPRWNQSRRGSGRSQGMEGGRKGQKGAERGRKGQKGAERGRKGQKGAERGRKGQKGAERGRKGQKGAERGRKGQKGAERGRKGQKGAERALPSRLQPPEPLVALSCQSSVNHLRRCSGHSPWQLLGHRQGSAQGPAAGEQHPCPPP</sequence>
<dbReference type="Proteomes" id="UP000016665">
    <property type="component" value="Chromosome 18"/>
</dbReference>
<feature type="compositionally biased region" description="Basic and acidic residues" evidence="1">
    <location>
        <begin position="76"/>
        <end position="145"/>
    </location>
</feature>
<name>A0A803VHP4_FICAL</name>
<feature type="region of interest" description="Disordered" evidence="1">
    <location>
        <begin position="171"/>
        <end position="203"/>
    </location>
</feature>
<reference evidence="2 3" key="1">
    <citation type="journal article" date="2012" name="Nature">
        <title>The genomic landscape of species divergence in Ficedula flycatchers.</title>
        <authorList>
            <person name="Ellegren H."/>
            <person name="Smeds L."/>
            <person name="Burri R."/>
            <person name="Olason P.I."/>
            <person name="Backstrom N."/>
            <person name="Kawakami T."/>
            <person name="Kunstner A."/>
            <person name="Makinen H."/>
            <person name="Nadachowska-Brzyska K."/>
            <person name="Qvarnstrom A."/>
            <person name="Uebbing S."/>
            <person name="Wolf J.B."/>
        </authorList>
    </citation>
    <scope>NUCLEOTIDE SEQUENCE [LARGE SCALE GENOMIC DNA]</scope>
</reference>
<feature type="compositionally biased region" description="Polar residues" evidence="1">
    <location>
        <begin position="61"/>
        <end position="71"/>
    </location>
</feature>
<feature type="region of interest" description="Disordered" evidence="1">
    <location>
        <begin position="1"/>
        <end position="159"/>
    </location>
</feature>
<reference evidence="2" key="2">
    <citation type="submission" date="2025-08" db="UniProtKB">
        <authorList>
            <consortium name="Ensembl"/>
        </authorList>
    </citation>
    <scope>IDENTIFICATION</scope>
</reference>
<organism evidence="2 3">
    <name type="scientific">Ficedula albicollis</name>
    <name type="common">Collared flycatcher</name>
    <name type="synonym">Muscicapa albicollis</name>
    <dbReference type="NCBI Taxonomy" id="59894"/>
    <lineage>
        <taxon>Eukaryota</taxon>
        <taxon>Metazoa</taxon>
        <taxon>Chordata</taxon>
        <taxon>Craniata</taxon>
        <taxon>Vertebrata</taxon>
        <taxon>Euteleostomi</taxon>
        <taxon>Archelosauria</taxon>
        <taxon>Archosauria</taxon>
        <taxon>Dinosauria</taxon>
        <taxon>Saurischia</taxon>
        <taxon>Theropoda</taxon>
        <taxon>Coelurosauria</taxon>
        <taxon>Aves</taxon>
        <taxon>Neognathae</taxon>
        <taxon>Neoaves</taxon>
        <taxon>Telluraves</taxon>
        <taxon>Australaves</taxon>
        <taxon>Passeriformes</taxon>
        <taxon>Muscicapidae</taxon>
        <taxon>Ficedula</taxon>
    </lineage>
</organism>
<feature type="compositionally biased region" description="Gly residues" evidence="1">
    <location>
        <begin position="15"/>
        <end position="24"/>
    </location>
</feature>
<proteinExistence type="predicted"/>
<reference evidence="2" key="3">
    <citation type="submission" date="2025-09" db="UniProtKB">
        <authorList>
            <consortium name="Ensembl"/>
        </authorList>
    </citation>
    <scope>IDENTIFICATION</scope>
</reference>